<dbReference type="GeneID" id="25908176"/>
<evidence type="ECO:0000256" key="1">
    <source>
        <dbReference type="SAM" id="MobiDB-lite"/>
    </source>
</evidence>
<feature type="compositionally biased region" description="Basic and acidic residues" evidence="1">
    <location>
        <begin position="305"/>
        <end position="322"/>
    </location>
</feature>
<evidence type="ECO:0000313" key="2">
    <source>
        <dbReference type="EMBL" id="KNC79956.1"/>
    </source>
</evidence>
<accession>A0A0L0FTQ2</accession>
<keyword evidence="3" id="KW-1185">Reference proteome</keyword>
<proteinExistence type="predicted"/>
<dbReference type="RefSeq" id="XP_014153858.1">
    <property type="nucleotide sequence ID" value="XM_014298383.1"/>
</dbReference>
<dbReference type="AlphaFoldDB" id="A0A0L0FTQ2"/>
<feature type="compositionally biased region" description="Acidic residues" evidence="1">
    <location>
        <begin position="323"/>
        <end position="335"/>
    </location>
</feature>
<dbReference type="EMBL" id="KQ242217">
    <property type="protein sequence ID" value="KNC79956.1"/>
    <property type="molecule type" value="Genomic_DNA"/>
</dbReference>
<reference evidence="2 3" key="1">
    <citation type="submission" date="2011-02" db="EMBL/GenBank/DDBJ databases">
        <title>The Genome Sequence of Sphaeroforma arctica JP610.</title>
        <authorList>
            <consortium name="The Broad Institute Genome Sequencing Platform"/>
            <person name="Russ C."/>
            <person name="Cuomo C."/>
            <person name="Young S.K."/>
            <person name="Zeng Q."/>
            <person name="Gargeya S."/>
            <person name="Alvarado L."/>
            <person name="Berlin A."/>
            <person name="Chapman S.B."/>
            <person name="Chen Z."/>
            <person name="Freedman E."/>
            <person name="Gellesch M."/>
            <person name="Goldberg J."/>
            <person name="Griggs A."/>
            <person name="Gujja S."/>
            <person name="Heilman E."/>
            <person name="Heiman D."/>
            <person name="Howarth C."/>
            <person name="Mehta T."/>
            <person name="Neiman D."/>
            <person name="Pearson M."/>
            <person name="Roberts A."/>
            <person name="Saif S."/>
            <person name="Shea T."/>
            <person name="Shenoy N."/>
            <person name="Sisk P."/>
            <person name="Stolte C."/>
            <person name="Sykes S."/>
            <person name="White J."/>
            <person name="Yandava C."/>
            <person name="Burger G."/>
            <person name="Gray M.W."/>
            <person name="Holland P.W.H."/>
            <person name="King N."/>
            <person name="Lang F.B.F."/>
            <person name="Roger A.J."/>
            <person name="Ruiz-Trillo I."/>
            <person name="Haas B."/>
            <person name="Nusbaum C."/>
            <person name="Birren B."/>
        </authorList>
    </citation>
    <scope>NUCLEOTIDE SEQUENCE [LARGE SCALE GENOMIC DNA]</scope>
    <source>
        <strain evidence="2 3">JP610</strain>
    </source>
</reference>
<sequence>MAATLNYANQQPMSMPLGNTQQAYGDHINMNYARQAPYMATSHAQMHSHPTWNINEPYTAHIPYTPIHSSTRGPNNRMHTYNVFGKRDMSTRDAAATSSSRAKPADNSGLAKVIKRIRLSSPEELDSANTPVVSERTFSYNTKNMQYGQSQPYNGATDPSNHWGGREHISTDQGPAYNVDNNFGASKVTPLDDRPMQSVPGVGTQWRNQIDGMQNGHSRTMQYADNDYDCEMVDEKLIICKSKSKPEDMQVVLYSGKDRDVDNHRANFNSIPAHVLSNLSHRPLPVPTDLNSLVVYNESVARGRSSREDKSDRPDSPECRVEEIDDDEDDDIMLM</sequence>
<organism evidence="2 3">
    <name type="scientific">Sphaeroforma arctica JP610</name>
    <dbReference type="NCBI Taxonomy" id="667725"/>
    <lineage>
        <taxon>Eukaryota</taxon>
        <taxon>Ichthyosporea</taxon>
        <taxon>Ichthyophonida</taxon>
        <taxon>Sphaeroforma</taxon>
    </lineage>
</organism>
<evidence type="ECO:0000313" key="3">
    <source>
        <dbReference type="Proteomes" id="UP000054560"/>
    </source>
</evidence>
<feature type="region of interest" description="Disordered" evidence="1">
    <location>
        <begin position="300"/>
        <end position="335"/>
    </location>
</feature>
<name>A0A0L0FTQ2_9EUKA</name>
<protein>
    <submittedName>
        <fullName evidence="2">Uncharacterized protein</fullName>
    </submittedName>
</protein>
<gene>
    <name evidence="2" type="ORF">SARC_07672</name>
</gene>
<dbReference type="Proteomes" id="UP000054560">
    <property type="component" value="Unassembled WGS sequence"/>
</dbReference>